<proteinExistence type="predicted"/>
<organism evidence="1 2">
    <name type="scientific">Rhododendron molle</name>
    <name type="common">Chinese azalea</name>
    <name type="synonym">Azalea mollis</name>
    <dbReference type="NCBI Taxonomy" id="49168"/>
    <lineage>
        <taxon>Eukaryota</taxon>
        <taxon>Viridiplantae</taxon>
        <taxon>Streptophyta</taxon>
        <taxon>Embryophyta</taxon>
        <taxon>Tracheophyta</taxon>
        <taxon>Spermatophyta</taxon>
        <taxon>Magnoliopsida</taxon>
        <taxon>eudicotyledons</taxon>
        <taxon>Gunneridae</taxon>
        <taxon>Pentapetalae</taxon>
        <taxon>asterids</taxon>
        <taxon>Ericales</taxon>
        <taxon>Ericaceae</taxon>
        <taxon>Ericoideae</taxon>
        <taxon>Rhodoreae</taxon>
        <taxon>Rhododendron</taxon>
    </lineage>
</organism>
<sequence>MDDSRLAARVESLEAEMAFYRGEIEELNTNRAAYHDDSLSPPCSVQLIGLLLRPVGQQG</sequence>
<protein>
    <submittedName>
        <fullName evidence="1">Uncharacterized protein</fullName>
    </submittedName>
</protein>
<gene>
    <name evidence="1" type="ORF">RHMOL_Rhmol10G0172400</name>
</gene>
<evidence type="ECO:0000313" key="2">
    <source>
        <dbReference type="Proteomes" id="UP001062846"/>
    </source>
</evidence>
<reference evidence="1" key="1">
    <citation type="submission" date="2022-02" db="EMBL/GenBank/DDBJ databases">
        <title>Plant Genome Project.</title>
        <authorList>
            <person name="Zhang R.-G."/>
        </authorList>
    </citation>
    <scope>NUCLEOTIDE SEQUENCE</scope>
    <source>
        <strain evidence="1">AT1</strain>
    </source>
</reference>
<comment type="caution">
    <text evidence="1">The sequence shown here is derived from an EMBL/GenBank/DDBJ whole genome shotgun (WGS) entry which is preliminary data.</text>
</comment>
<dbReference type="EMBL" id="CM046397">
    <property type="protein sequence ID" value="KAI8535417.1"/>
    <property type="molecule type" value="Genomic_DNA"/>
</dbReference>
<name>A0ACC0M3G8_RHOML</name>
<dbReference type="Proteomes" id="UP001062846">
    <property type="component" value="Chromosome 10"/>
</dbReference>
<evidence type="ECO:0000313" key="1">
    <source>
        <dbReference type="EMBL" id="KAI8535417.1"/>
    </source>
</evidence>
<accession>A0ACC0M3G8</accession>
<keyword evidence="2" id="KW-1185">Reference proteome</keyword>